<dbReference type="EMBL" id="CAXIEN010000117">
    <property type="protein sequence ID" value="CAL1278951.1"/>
    <property type="molecule type" value="Genomic_DNA"/>
</dbReference>
<sequence>MKSDRQWGNNNFGDIGLPLGLTILVYNLYVPFVFRSLT</sequence>
<organism evidence="2 3">
    <name type="scientific">Larinioides sclopetarius</name>
    <dbReference type="NCBI Taxonomy" id="280406"/>
    <lineage>
        <taxon>Eukaryota</taxon>
        <taxon>Metazoa</taxon>
        <taxon>Ecdysozoa</taxon>
        <taxon>Arthropoda</taxon>
        <taxon>Chelicerata</taxon>
        <taxon>Arachnida</taxon>
        <taxon>Araneae</taxon>
        <taxon>Araneomorphae</taxon>
        <taxon>Entelegynae</taxon>
        <taxon>Araneoidea</taxon>
        <taxon>Araneidae</taxon>
        <taxon>Larinioides</taxon>
    </lineage>
</organism>
<keyword evidence="1" id="KW-0472">Membrane</keyword>
<keyword evidence="3" id="KW-1185">Reference proteome</keyword>
<proteinExistence type="predicted"/>
<keyword evidence="1" id="KW-0812">Transmembrane</keyword>
<name>A0AAV2A4K8_9ARAC</name>
<keyword evidence="1" id="KW-1133">Transmembrane helix</keyword>
<accession>A0AAV2A4K8</accession>
<dbReference type="Proteomes" id="UP001497382">
    <property type="component" value="Unassembled WGS sequence"/>
</dbReference>
<protein>
    <submittedName>
        <fullName evidence="2">Uncharacterized protein</fullName>
    </submittedName>
</protein>
<comment type="caution">
    <text evidence="2">The sequence shown here is derived from an EMBL/GenBank/DDBJ whole genome shotgun (WGS) entry which is preliminary data.</text>
</comment>
<dbReference type="AlphaFoldDB" id="A0AAV2A4K8"/>
<gene>
    <name evidence="2" type="ORF">LARSCL_LOCUS10082</name>
</gene>
<reference evidence="2 3" key="1">
    <citation type="submission" date="2024-04" db="EMBL/GenBank/DDBJ databases">
        <authorList>
            <person name="Rising A."/>
            <person name="Reimegard J."/>
            <person name="Sonavane S."/>
            <person name="Akerstrom W."/>
            <person name="Nylinder S."/>
            <person name="Hedman E."/>
            <person name="Kallberg Y."/>
        </authorList>
    </citation>
    <scope>NUCLEOTIDE SEQUENCE [LARGE SCALE GENOMIC DNA]</scope>
</reference>
<evidence type="ECO:0000256" key="1">
    <source>
        <dbReference type="SAM" id="Phobius"/>
    </source>
</evidence>
<evidence type="ECO:0000313" key="3">
    <source>
        <dbReference type="Proteomes" id="UP001497382"/>
    </source>
</evidence>
<evidence type="ECO:0000313" key="2">
    <source>
        <dbReference type="EMBL" id="CAL1278951.1"/>
    </source>
</evidence>
<feature type="transmembrane region" description="Helical" evidence="1">
    <location>
        <begin position="15"/>
        <end position="34"/>
    </location>
</feature>